<gene>
    <name evidence="2" type="ORF">FIBSPDRAFT_862790</name>
</gene>
<sequence length="65" mass="6452">MPTQAQAPLNVQGNGAPRSNSKSPGRPATTPGRSAESNAITHEGRPNVTMGGSQGPKAGSGTRLG</sequence>
<evidence type="ECO:0000256" key="1">
    <source>
        <dbReference type="SAM" id="MobiDB-lite"/>
    </source>
</evidence>
<evidence type="ECO:0000313" key="2">
    <source>
        <dbReference type="EMBL" id="KZP19365.1"/>
    </source>
</evidence>
<reference evidence="2 3" key="1">
    <citation type="journal article" date="2016" name="Mol. Biol. Evol.">
        <title>Comparative Genomics of Early-Diverging Mushroom-Forming Fungi Provides Insights into the Origins of Lignocellulose Decay Capabilities.</title>
        <authorList>
            <person name="Nagy L.G."/>
            <person name="Riley R."/>
            <person name="Tritt A."/>
            <person name="Adam C."/>
            <person name="Daum C."/>
            <person name="Floudas D."/>
            <person name="Sun H."/>
            <person name="Yadav J.S."/>
            <person name="Pangilinan J."/>
            <person name="Larsson K.H."/>
            <person name="Matsuura K."/>
            <person name="Barry K."/>
            <person name="Labutti K."/>
            <person name="Kuo R."/>
            <person name="Ohm R.A."/>
            <person name="Bhattacharya S.S."/>
            <person name="Shirouzu T."/>
            <person name="Yoshinaga Y."/>
            <person name="Martin F.M."/>
            <person name="Grigoriev I.V."/>
            <person name="Hibbett D.S."/>
        </authorList>
    </citation>
    <scope>NUCLEOTIDE SEQUENCE [LARGE SCALE GENOMIC DNA]</scope>
    <source>
        <strain evidence="2 3">CBS 109695</strain>
    </source>
</reference>
<evidence type="ECO:0000313" key="3">
    <source>
        <dbReference type="Proteomes" id="UP000076532"/>
    </source>
</evidence>
<keyword evidence="3" id="KW-1185">Reference proteome</keyword>
<dbReference type="Proteomes" id="UP000076532">
    <property type="component" value="Unassembled WGS sequence"/>
</dbReference>
<protein>
    <submittedName>
        <fullName evidence="2">Uncharacterized protein</fullName>
    </submittedName>
</protein>
<accession>A0A166HY57</accession>
<feature type="region of interest" description="Disordered" evidence="1">
    <location>
        <begin position="1"/>
        <end position="65"/>
    </location>
</feature>
<name>A0A166HY57_9AGAM</name>
<dbReference type="EMBL" id="KV417564">
    <property type="protein sequence ID" value="KZP19365.1"/>
    <property type="molecule type" value="Genomic_DNA"/>
</dbReference>
<dbReference type="AlphaFoldDB" id="A0A166HY57"/>
<proteinExistence type="predicted"/>
<feature type="compositionally biased region" description="Polar residues" evidence="1">
    <location>
        <begin position="31"/>
        <end position="40"/>
    </location>
</feature>
<organism evidence="2 3">
    <name type="scientific">Athelia psychrophila</name>
    <dbReference type="NCBI Taxonomy" id="1759441"/>
    <lineage>
        <taxon>Eukaryota</taxon>
        <taxon>Fungi</taxon>
        <taxon>Dikarya</taxon>
        <taxon>Basidiomycota</taxon>
        <taxon>Agaricomycotina</taxon>
        <taxon>Agaricomycetes</taxon>
        <taxon>Agaricomycetidae</taxon>
        <taxon>Atheliales</taxon>
        <taxon>Atheliaceae</taxon>
        <taxon>Athelia</taxon>
    </lineage>
</organism>
<feature type="compositionally biased region" description="Polar residues" evidence="1">
    <location>
        <begin position="1"/>
        <end position="23"/>
    </location>
</feature>